<gene>
    <name evidence="15" type="ORF">DN062_17655</name>
</gene>
<protein>
    <recommendedName>
        <fullName evidence="5">phosphomannomutase</fullName>
        <ecNumber evidence="5">5.4.2.8</ecNumber>
    </recommendedName>
</protein>
<dbReference type="CDD" id="cd03089">
    <property type="entry name" value="PMM_PGM"/>
    <property type="match status" value="1"/>
</dbReference>
<dbReference type="Pfam" id="PF02880">
    <property type="entry name" value="PGM_PMM_III"/>
    <property type="match status" value="1"/>
</dbReference>
<dbReference type="Pfam" id="PF02878">
    <property type="entry name" value="PGM_PMM_I"/>
    <property type="match status" value="1"/>
</dbReference>
<evidence type="ECO:0000256" key="2">
    <source>
        <dbReference type="ARBA" id="ARBA00001946"/>
    </source>
</evidence>
<evidence type="ECO:0000259" key="13">
    <source>
        <dbReference type="Pfam" id="PF02879"/>
    </source>
</evidence>
<dbReference type="InterPro" id="IPR005846">
    <property type="entry name" value="A-D-PHexomutase_a/b/a-III"/>
</dbReference>
<name>A0A364NHZ9_9GAMM</name>
<dbReference type="Proteomes" id="UP000250744">
    <property type="component" value="Unassembled WGS sequence"/>
</dbReference>
<dbReference type="PROSITE" id="PS00710">
    <property type="entry name" value="PGM_PMM"/>
    <property type="match status" value="1"/>
</dbReference>
<dbReference type="SUPFAM" id="SSF55957">
    <property type="entry name" value="Phosphoglucomutase, C-terminal domain"/>
    <property type="match status" value="1"/>
</dbReference>
<reference evidence="15 16" key="1">
    <citation type="submission" date="2018-06" db="EMBL/GenBank/DDBJ databases">
        <title>Nitrincola tibetense sp. nov., isolated from Lake XuguoCo on Tibetan Plateau.</title>
        <authorList>
            <person name="Xing P."/>
        </authorList>
    </citation>
    <scope>NUCLEOTIDE SEQUENCE [LARGE SCALE GENOMIC DNA]</scope>
    <source>
        <strain evidence="16">xg18</strain>
    </source>
</reference>
<keyword evidence="7 10" id="KW-0479">Metal-binding</keyword>
<dbReference type="GO" id="GO:1901137">
    <property type="term" value="P:carbohydrate derivative biosynthetic process"/>
    <property type="evidence" value="ECO:0007669"/>
    <property type="project" value="UniProtKB-ARBA"/>
</dbReference>
<evidence type="ECO:0000313" key="15">
    <source>
        <dbReference type="EMBL" id="RAU16507.1"/>
    </source>
</evidence>
<comment type="caution">
    <text evidence="15">The sequence shown here is derived from an EMBL/GenBank/DDBJ whole genome shotgun (WGS) entry which is preliminary data.</text>
</comment>
<evidence type="ECO:0000256" key="5">
    <source>
        <dbReference type="ARBA" id="ARBA00012730"/>
    </source>
</evidence>
<dbReference type="Gene3D" id="3.40.120.10">
    <property type="entry name" value="Alpha-D-Glucose-1,6-Bisphosphate, subunit A, domain 3"/>
    <property type="match status" value="3"/>
</dbReference>
<feature type="domain" description="Alpha-D-phosphohexomutase C-terminal" evidence="11">
    <location>
        <begin position="382"/>
        <end position="449"/>
    </location>
</feature>
<dbReference type="EMBL" id="QKRX01000022">
    <property type="protein sequence ID" value="RAU16507.1"/>
    <property type="molecule type" value="Genomic_DNA"/>
</dbReference>
<dbReference type="SUPFAM" id="SSF53738">
    <property type="entry name" value="Phosphoglucomutase, first 3 domains"/>
    <property type="match status" value="3"/>
</dbReference>
<proteinExistence type="inferred from homology"/>
<feature type="domain" description="Alpha-D-phosphohexomutase alpha/beta/alpha" evidence="13">
    <location>
        <begin position="161"/>
        <end position="256"/>
    </location>
</feature>
<comment type="catalytic activity">
    <reaction evidence="1">
        <text>alpha-D-mannose 1-phosphate = D-mannose 6-phosphate</text>
        <dbReference type="Rhea" id="RHEA:11140"/>
        <dbReference type="ChEBI" id="CHEBI:58409"/>
        <dbReference type="ChEBI" id="CHEBI:58735"/>
        <dbReference type="EC" id="5.4.2.8"/>
    </reaction>
</comment>
<dbReference type="GO" id="GO:0005975">
    <property type="term" value="P:carbohydrate metabolic process"/>
    <property type="evidence" value="ECO:0007669"/>
    <property type="project" value="InterPro"/>
</dbReference>
<evidence type="ECO:0000256" key="1">
    <source>
        <dbReference type="ARBA" id="ARBA00000586"/>
    </source>
</evidence>
<dbReference type="Pfam" id="PF00408">
    <property type="entry name" value="PGM_PMM_IV"/>
    <property type="match status" value="1"/>
</dbReference>
<evidence type="ECO:0000259" key="14">
    <source>
        <dbReference type="Pfam" id="PF02880"/>
    </source>
</evidence>
<evidence type="ECO:0000256" key="10">
    <source>
        <dbReference type="RuleBase" id="RU004326"/>
    </source>
</evidence>
<feature type="domain" description="Alpha-D-phosphohexomutase alpha/beta/alpha" evidence="14">
    <location>
        <begin position="262"/>
        <end position="366"/>
    </location>
</feature>
<dbReference type="OrthoDB" id="9803322at2"/>
<dbReference type="Gene3D" id="3.30.310.50">
    <property type="entry name" value="Alpha-D-phosphohexomutase, C-terminal domain"/>
    <property type="match status" value="1"/>
</dbReference>
<feature type="domain" description="Alpha-D-phosphohexomutase alpha/beta/alpha" evidence="12">
    <location>
        <begin position="15"/>
        <end position="143"/>
    </location>
</feature>
<dbReference type="InterPro" id="IPR036900">
    <property type="entry name" value="A-D-PHexomutase_C_sf"/>
</dbReference>
<dbReference type="FunFam" id="3.40.120.10:FF:000001">
    <property type="entry name" value="Phosphoglucosamine mutase"/>
    <property type="match status" value="1"/>
</dbReference>
<evidence type="ECO:0000313" key="16">
    <source>
        <dbReference type="Proteomes" id="UP000250744"/>
    </source>
</evidence>
<organism evidence="15 16">
    <name type="scientific">Nitrincola tibetensis</name>
    <dbReference type="NCBI Taxonomy" id="2219697"/>
    <lineage>
        <taxon>Bacteria</taxon>
        <taxon>Pseudomonadati</taxon>
        <taxon>Pseudomonadota</taxon>
        <taxon>Gammaproteobacteria</taxon>
        <taxon>Oceanospirillales</taxon>
        <taxon>Oceanospirillaceae</taxon>
        <taxon>Nitrincola</taxon>
    </lineage>
</organism>
<dbReference type="RefSeq" id="WP_112160620.1">
    <property type="nucleotide sequence ID" value="NZ_QKRX01000022.1"/>
</dbReference>
<dbReference type="PRINTS" id="PR00509">
    <property type="entry name" value="PGMPMM"/>
</dbReference>
<dbReference type="InterPro" id="IPR016055">
    <property type="entry name" value="A-D-PHexomutase_a/b/a-I/II/III"/>
</dbReference>
<keyword evidence="8 10" id="KW-0460">Magnesium</keyword>
<comment type="pathway">
    <text evidence="3">Nucleotide-sugar biosynthesis; GDP-alpha-D-mannose biosynthesis; alpha-D-mannose 1-phosphate from D-fructose 6-phosphate: step 2/2.</text>
</comment>
<dbReference type="Pfam" id="PF02879">
    <property type="entry name" value="PGM_PMM_II"/>
    <property type="match status" value="1"/>
</dbReference>
<evidence type="ECO:0000256" key="8">
    <source>
        <dbReference type="ARBA" id="ARBA00022842"/>
    </source>
</evidence>
<dbReference type="EC" id="5.4.2.8" evidence="5"/>
<evidence type="ECO:0000256" key="3">
    <source>
        <dbReference type="ARBA" id="ARBA00004699"/>
    </source>
</evidence>
<accession>A0A364NHZ9</accession>
<evidence type="ECO:0000256" key="7">
    <source>
        <dbReference type="ARBA" id="ARBA00022723"/>
    </source>
</evidence>
<dbReference type="FunFam" id="3.40.120.10:FF:000021">
    <property type="entry name" value="Phosphomannomutase/phosphoglucomutase"/>
    <property type="match status" value="1"/>
</dbReference>
<dbReference type="InterPro" id="IPR005843">
    <property type="entry name" value="A-D-PHexomutase_C"/>
</dbReference>
<dbReference type="GO" id="GO:0004615">
    <property type="term" value="F:phosphomannomutase activity"/>
    <property type="evidence" value="ECO:0007669"/>
    <property type="project" value="UniProtKB-EC"/>
</dbReference>
<evidence type="ECO:0000259" key="11">
    <source>
        <dbReference type="Pfam" id="PF00408"/>
    </source>
</evidence>
<dbReference type="InterPro" id="IPR005841">
    <property type="entry name" value="Alpha-D-phosphohexomutase_SF"/>
</dbReference>
<keyword evidence="9" id="KW-0413">Isomerase</keyword>
<dbReference type="GO" id="GO:0000287">
    <property type="term" value="F:magnesium ion binding"/>
    <property type="evidence" value="ECO:0007669"/>
    <property type="project" value="InterPro"/>
</dbReference>
<dbReference type="AlphaFoldDB" id="A0A364NHZ9"/>
<dbReference type="InterPro" id="IPR005844">
    <property type="entry name" value="A-D-PHexomutase_a/b/a-I"/>
</dbReference>
<evidence type="ECO:0000256" key="4">
    <source>
        <dbReference type="ARBA" id="ARBA00010231"/>
    </source>
</evidence>
<dbReference type="InterPro" id="IPR005845">
    <property type="entry name" value="A-D-PHexomutase_a/b/a-II"/>
</dbReference>
<comment type="cofactor">
    <cofactor evidence="2">
        <name>Mg(2+)</name>
        <dbReference type="ChEBI" id="CHEBI:18420"/>
    </cofactor>
</comment>
<keyword evidence="16" id="KW-1185">Reference proteome</keyword>
<dbReference type="InterPro" id="IPR016066">
    <property type="entry name" value="A-D-PHexomutase_CS"/>
</dbReference>
<evidence type="ECO:0000256" key="6">
    <source>
        <dbReference type="ARBA" id="ARBA00022553"/>
    </source>
</evidence>
<keyword evidence="6" id="KW-0597">Phosphoprotein</keyword>
<evidence type="ECO:0000256" key="9">
    <source>
        <dbReference type="ARBA" id="ARBA00023235"/>
    </source>
</evidence>
<dbReference type="PANTHER" id="PTHR43771">
    <property type="entry name" value="PHOSPHOMANNOMUTASE"/>
    <property type="match status" value="1"/>
</dbReference>
<comment type="similarity">
    <text evidence="4 10">Belongs to the phosphohexose mutase family.</text>
</comment>
<evidence type="ECO:0000259" key="12">
    <source>
        <dbReference type="Pfam" id="PF02878"/>
    </source>
</evidence>
<sequence>MEQPHYPKPKLNSHIFRAYDIRGVVPDDLSDDLVWHLGRAFAQQVKNLNKQQVIVAADGRLSGPHLKEVFMRGLLASGCDVVDIGFVPTPVLYFATERSQDQCGVMITGSHNPAQYNGFKMVLNGSSLSADDIQDLHQLIERQSYFEGQGKRQITNVCPDYLSRIISDIKLQRPLKIVIDSGNGIAGMIAPELFEQLGCHVIPLYCEVDGHFPNHHPDPSKPKNLIDLISWVKQHQADLGIAFDGDADRMFIISDAGQILYPDRIMRFFATDLLKRHPKAEILYDVKCSRRLPALIQAQGGTATLWKTGHSLMKRKLKETRALLAGEMSGHFFFKERWYGFDDGLYSAARFIELLAAQSLTCEECFMHFPEDISTPELTLAVSDESKFDLVERLAMMPFETGQVSRIDGLRVDFEDGWGLVRASNTTPSLVLRFEASSIEALKKIRHDFQIRLHQIDKCLTIPQE</sequence>
<dbReference type="PANTHER" id="PTHR43771:SF2">
    <property type="entry name" value="PHOSPHOMANNOMUTASE_PHOSPHOGLUCOMUTASE"/>
    <property type="match status" value="1"/>
</dbReference>